<evidence type="ECO:0000313" key="3">
    <source>
        <dbReference type="EMBL" id="GJT42775.1"/>
    </source>
</evidence>
<proteinExistence type="predicted"/>
<reference evidence="3" key="2">
    <citation type="submission" date="2022-01" db="EMBL/GenBank/DDBJ databases">
        <authorList>
            <person name="Yamashiro T."/>
            <person name="Shiraishi A."/>
            <person name="Satake H."/>
            <person name="Nakayama K."/>
        </authorList>
    </citation>
    <scope>NUCLEOTIDE SEQUENCE</scope>
</reference>
<organism evidence="3 4">
    <name type="scientific">Tanacetum coccineum</name>
    <dbReference type="NCBI Taxonomy" id="301880"/>
    <lineage>
        <taxon>Eukaryota</taxon>
        <taxon>Viridiplantae</taxon>
        <taxon>Streptophyta</taxon>
        <taxon>Embryophyta</taxon>
        <taxon>Tracheophyta</taxon>
        <taxon>Spermatophyta</taxon>
        <taxon>Magnoliopsida</taxon>
        <taxon>eudicotyledons</taxon>
        <taxon>Gunneridae</taxon>
        <taxon>Pentapetalae</taxon>
        <taxon>asterids</taxon>
        <taxon>campanulids</taxon>
        <taxon>Asterales</taxon>
        <taxon>Asteraceae</taxon>
        <taxon>Asteroideae</taxon>
        <taxon>Anthemideae</taxon>
        <taxon>Anthemidinae</taxon>
        <taxon>Tanacetum</taxon>
    </lineage>
</organism>
<protein>
    <submittedName>
        <fullName evidence="3">Uncharacterized protein</fullName>
    </submittedName>
</protein>
<keyword evidence="4" id="KW-1185">Reference proteome</keyword>
<sequence length="469" mass="53005">MVNGEVQFQALVDKKKVIITESTIRRDLQLEDANGVDCLPNAAIFEQLTLMSIIIPTSEEAKSKKSKKKNTEVPQPSGSTDNVPDENVPTTSNDPLLSSEDRLKLTELMDLCTNLQKKVLDLEKSKTAYDSEIASLKKKVKKLERRNKSRTPGLKRFRKVGSARMVESSDEASLGDQEDASKQRRKIADIDADAEVTLIDETQGRNYDNLMFDTGVLDEHEVDIEKVVSTAEVTIESATTTTVDELTLAQTLIEIKFAKPKDKGKEKMIESEKPLKKNDQIMYNQKVALNPQAQLQAELEEEERFTRQKEEEANIALIESYDNTQSIMELVKGSENRAEDSTKRVGTELEQEVAKKQKINDAKVDDDLEEARMKELMNIVPDKEEVAINAIPWPLSLYPLLTGREDLETLWKLVKSKHGSTRSEEGYERSTLFEVAIYAYLYAGREEVSPYTCNNHRHAQQEASSLSLE</sequence>
<evidence type="ECO:0000256" key="1">
    <source>
        <dbReference type="SAM" id="Coils"/>
    </source>
</evidence>
<feature type="region of interest" description="Disordered" evidence="2">
    <location>
        <begin position="59"/>
        <end position="98"/>
    </location>
</feature>
<dbReference type="Proteomes" id="UP001151760">
    <property type="component" value="Unassembled WGS sequence"/>
</dbReference>
<dbReference type="EMBL" id="BQNB010015673">
    <property type="protein sequence ID" value="GJT42775.1"/>
    <property type="molecule type" value="Genomic_DNA"/>
</dbReference>
<evidence type="ECO:0000313" key="4">
    <source>
        <dbReference type="Proteomes" id="UP001151760"/>
    </source>
</evidence>
<keyword evidence="1" id="KW-0175">Coiled coil</keyword>
<name>A0ABQ5DUQ2_9ASTR</name>
<gene>
    <name evidence="3" type="ORF">Tco_0951490</name>
</gene>
<feature type="region of interest" description="Disordered" evidence="2">
    <location>
        <begin position="162"/>
        <end position="185"/>
    </location>
</feature>
<comment type="caution">
    <text evidence="3">The sequence shown here is derived from an EMBL/GenBank/DDBJ whole genome shotgun (WGS) entry which is preliminary data.</text>
</comment>
<accession>A0ABQ5DUQ2</accession>
<feature type="coiled-coil region" evidence="1">
    <location>
        <begin position="105"/>
        <end position="146"/>
    </location>
</feature>
<reference evidence="3" key="1">
    <citation type="journal article" date="2022" name="Int. J. Mol. Sci.">
        <title>Draft Genome of Tanacetum Coccineum: Genomic Comparison of Closely Related Tanacetum-Family Plants.</title>
        <authorList>
            <person name="Yamashiro T."/>
            <person name="Shiraishi A."/>
            <person name="Nakayama K."/>
            <person name="Satake H."/>
        </authorList>
    </citation>
    <scope>NUCLEOTIDE SEQUENCE</scope>
</reference>
<feature type="compositionally biased region" description="Polar residues" evidence="2">
    <location>
        <begin position="72"/>
        <end position="96"/>
    </location>
</feature>
<evidence type="ECO:0000256" key="2">
    <source>
        <dbReference type="SAM" id="MobiDB-lite"/>
    </source>
</evidence>